<dbReference type="PANTHER" id="PTHR35089:SF1">
    <property type="entry name" value="CHAPERONE PROTEIN SKP"/>
    <property type="match status" value="1"/>
</dbReference>
<evidence type="ECO:0000256" key="3">
    <source>
        <dbReference type="SAM" id="Coils"/>
    </source>
</evidence>
<dbReference type="InterPro" id="IPR024930">
    <property type="entry name" value="Skp_dom_sf"/>
</dbReference>
<reference evidence="6" key="1">
    <citation type="submission" date="2017-08" db="EMBL/GenBank/DDBJ databases">
        <title>A dynamic microbial community with high functional redundancy inhabits the cold, oxic subseafloor aquifer.</title>
        <authorList>
            <person name="Tully B.J."/>
            <person name="Wheat C.G."/>
            <person name="Glazer B.T."/>
            <person name="Huber J.A."/>
        </authorList>
    </citation>
    <scope>NUCLEOTIDE SEQUENCE [LARGE SCALE GENOMIC DNA]</scope>
</reference>
<keyword evidence="3" id="KW-0175">Coiled coil</keyword>
<proteinExistence type="inferred from homology"/>
<dbReference type="EMBL" id="NVVJ01000025">
    <property type="protein sequence ID" value="PCJ24577.1"/>
    <property type="molecule type" value="Genomic_DNA"/>
</dbReference>
<evidence type="ECO:0008006" key="7">
    <source>
        <dbReference type="Google" id="ProtNLM"/>
    </source>
</evidence>
<protein>
    <recommendedName>
        <fullName evidence="7">OmpH family outer membrane protein</fullName>
    </recommendedName>
</protein>
<dbReference type="Gene3D" id="3.30.910.20">
    <property type="entry name" value="Skp domain"/>
    <property type="match status" value="1"/>
</dbReference>
<organism evidence="5 6">
    <name type="scientific">SAR86 cluster bacterium</name>
    <dbReference type="NCBI Taxonomy" id="2030880"/>
    <lineage>
        <taxon>Bacteria</taxon>
        <taxon>Pseudomonadati</taxon>
        <taxon>Pseudomonadota</taxon>
        <taxon>Gammaproteobacteria</taxon>
        <taxon>SAR86 cluster</taxon>
    </lineage>
</organism>
<dbReference type="Pfam" id="PF03938">
    <property type="entry name" value="OmpH"/>
    <property type="match status" value="1"/>
</dbReference>
<dbReference type="GO" id="GO:0005829">
    <property type="term" value="C:cytosol"/>
    <property type="evidence" value="ECO:0007669"/>
    <property type="project" value="TreeGrafter"/>
</dbReference>
<feature type="signal peptide" evidence="4">
    <location>
        <begin position="1"/>
        <end position="28"/>
    </location>
</feature>
<gene>
    <name evidence="5" type="ORF">COA96_09290</name>
</gene>
<dbReference type="InterPro" id="IPR005632">
    <property type="entry name" value="Chaperone_Skp"/>
</dbReference>
<accession>A0A2A5AZ42</accession>
<evidence type="ECO:0000256" key="2">
    <source>
        <dbReference type="ARBA" id="ARBA00022729"/>
    </source>
</evidence>
<dbReference type="Proteomes" id="UP000218327">
    <property type="component" value="Unassembled WGS sequence"/>
</dbReference>
<dbReference type="AlphaFoldDB" id="A0A2A5AZ42"/>
<evidence type="ECO:0000313" key="5">
    <source>
        <dbReference type="EMBL" id="PCJ24577.1"/>
    </source>
</evidence>
<evidence type="ECO:0000313" key="6">
    <source>
        <dbReference type="Proteomes" id="UP000218327"/>
    </source>
</evidence>
<dbReference type="SMART" id="SM00935">
    <property type="entry name" value="OmpH"/>
    <property type="match status" value="1"/>
</dbReference>
<feature type="chain" id="PRO_5012517527" description="OmpH family outer membrane protein" evidence="4">
    <location>
        <begin position="29"/>
        <end position="179"/>
    </location>
</feature>
<comment type="similarity">
    <text evidence="1">Belongs to the Skp family.</text>
</comment>
<sequence>MNWRLHVKTFKSLIACLSLVLLSQGAFAQDAKIGVLNALQALFNSDAARIVQEELEQEFGIDETRAQDLTDQLTALAEEFQQNEAVMTDEEKRRMNSDAQDLQVQLQLIQERVQQALQAKNQQFLESMQPTLAAAVTDVVAEGGYDLILNVESVPFFSPVLDITAKVTAKLNENTKPEE</sequence>
<dbReference type="SUPFAM" id="SSF111384">
    <property type="entry name" value="OmpH-like"/>
    <property type="match status" value="1"/>
</dbReference>
<evidence type="ECO:0000256" key="1">
    <source>
        <dbReference type="ARBA" id="ARBA00009091"/>
    </source>
</evidence>
<feature type="coiled-coil region" evidence="3">
    <location>
        <begin position="92"/>
        <end position="119"/>
    </location>
</feature>
<dbReference type="PANTHER" id="PTHR35089">
    <property type="entry name" value="CHAPERONE PROTEIN SKP"/>
    <property type="match status" value="1"/>
</dbReference>
<name>A0A2A5AZ42_9GAMM</name>
<keyword evidence="2 4" id="KW-0732">Signal</keyword>
<dbReference type="GO" id="GO:0051082">
    <property type="term" value="F:unfolded protein binding"/>
    <property type="evidence" value="ECO:0007669"/>
    <property type="project" value="InterPro"/>
</dbReference>
<dbReference type="GO" id="GO:0050821">
    <property type="term" value="P:protein stabilization"/>
    <property type="evidence" value="ECO:0007669"/>
    <property type="project" value="TreeGrafter"/>
</dbReference>
<comment type="caution">
    <text evidence="5">The sequence shown here is derived from an EMBL/GenBank/DDBJ whole genome shotgun (WGS) entry which is preliminary data.</text>
</comment>
<evidence type="ECO:0000256" key="4">
    <source>
        <dbReference type="SAM" id="SignalP"/>
    </source>
</evidence>